<keyword evidence="1" id="KW-1133">Transmembrane helix</keyword>
<dbReference type="InterPro" id="IPR050256">
    <property type="entry name" value="Glycosyltransferase_2"/>
</dbReference>
<dbReference type="Proteomes" id="UP000240653">
    <property type="component" value="Unassembled WGS sequence"/>
</dbReference>
<evidence type="ECO:0000313" key="3">
    <source>
        <dbReference type="EMBL" id="PSJ61688.1"/>
    </source>
</evidence>
<keyword evidence="1" id="KW-0812">Transmembrane</keyword>
<dbReference type="AlphaFoldDB" id="A0A2P7SGT2"/>
<name>A0A2P7SGT2_9HYPH</name>
<feature type="transmembrane region" description="Helical" evidence="1">
    <location>
        <begin position="257"/>
        <end position="290"/>
    </location>
</feature>
<accession>A0A2P7SGT2</accession>
<dbReference type="Gene3D" id="3.90.550.10">
    <property type="entry name" value="Spore Coat Polysaccharide Biosynthesis Protein SpsA, Chain A"/>
    <property type="match status" value="1"/>
</dbReference>
<dbReference type="SUPFAM" id="SSF53448">
    <property type="entry name" value="Nucleotide-diphospho-sugar transferases"/>
    <property type="match status" value="1"/>
</dbReference>
<reference evidence="3 4" key="1">
    <citation type="submission" date="2018-03" db="EMBL/GenBank/DDBJ databases">
        <title>The draft genome of Mesorhizobium soli JCM 19897.</title>
        <authorList>
            <person name="Li L."/>
            <person name="Liu L."/>
            <person name="Liang L."/>
            <person name="Wang T."/>
            <person name="Zhang X."/>
        </authorList>
    </citation>
    <scope>NUCLEOTIDE SEQUENCE [LARGE SCALE GENOMIC DNA]</scope>
    <source>
        <strain evidence="3 4">JCM 19897</strain>
    </source>
</reference>
<comment type="caution">
    <text evidence="3">The sequence shown here is derived from an EMBL/GenBank/DDBJ whole genome shotgun (WGS) entry which is preliminary data.</text>
</comment>
<dbReference type="InterPro" id="IPR029044">
    <property type="entry name" value="Nucleotide-diphossugar_trans"/>
</dbReference>
<dbReference type="CDD" id="cd02525">
    <property type="entry name" value="Succinoglycan_BP_ExoA"/>
    <property type="match status" value="1"/>
</dbReference>
<feature type="domain" description="Glycosyltransferase 2-like" evidence="2">
    <location>
        <begin position="13"/>
        <end position="180"/>
    </location>
</feature>
<feature type="transmembrane region" description="Helical" evidence="1">
    <location>
        <begin position="302"/>
        <end position="323"/>
    </location>
</feature>
<keyword evidence="1" id="KW-0472">Membrane</keyword>
<dbReference type="PANTHER" id="PTHR48090:SF7">
    <property type="entry name" value="RFBJ PROTEIN"/>
    <property type="match status" value="1"/>
</dbReference>
<sequence>MTEAKLPATPCMVVIPCLNEAENIEALIKRLTPSAERLDMAIIVVDGGSTDGTPQIVTTIAATNPRVLLLHNPKKIQSAAVNLAVEQFGHVFHSFIRIDAHGDYPADYCDRLIEEAEQTHADSVVVAMATRGFGAFQKATAMAQNSRLGNGGSPHRQGARGHWTDHGHHAFMRVSAFRAVGGYDESFSHNEDAELDYRLRAAGHRLWMTDKTFMVYYPRATVRGLFKQYLGYGRGRAKNILKHQVMPKARQMIPLMVFPVVAGASLAVLNWVAVLPAFMWAAICLGYGVWMALGQRNPYGPLAGFSAMVMHLAWSAGFWLQLLNFRKREEKAA</sequence>
<protein>
    <submittedName>
        <fullName evidence="3">Succinoglycan biosynthesis protein exoa</fullName>
    </submittedName>
</protein>
<dbReference type="RefSeq" id="WP_106724119.1">
    <property type="nucleotide sequence ID" value="NZ_PXYL01000004.1"/>
</dbReference>
<dbReference type="EMBL" id="PXYL01000004">
    <property type="protein sequence ID" value="PSJ61688.1"/>
    <property type="molecule type" value="Genomic_DNA"/>
</dbReference>
<evidence type="ECO:0000259" key="2">
    <source>
        <dbReference type="Pfam" id="PF00535"/>
    </source>
</evidence>
<dbReference type="Pfam" id="PF00535">
    <property type="entry name" value="Glycos_transf_2"/>
    <property type="match status" value="1"/>
</dbReference>
<evidence type="ECO:0000313" key="4">
    <source>
        <dbReference type="Proteomes" id="UP000240653"/>
    </source>
</evidence>
<dbReference type="InterPro" id="IPR001173">
    <property type="entry name" value="Glyco_trans_2-like"/>
</dbReference>
<keyword evidence="4" id="KW-1185">Reference proteome</keyword>
<evidence type="ECO:0000256" key="1">
    <source>
        <dbReference type="SAM" id="Phobius"/>
    </source>
</evidence>
<proteinExistence type="predicted"/>
<dbReference type="OrthoDB" id="8416156at2"/>
<dbReference type="PANTHER" id="PTHR48090">
    <property type="entry name" value="UNDECAPRENYL-PHOSPHATE 4-DEOXY-4-FORMAMIDO-L-ARABINOSE TRANSFERASE-RELATED"/>
    <property type="match status" value="1"/>
</dbReference>
<gene>
    <name evidence="3" type="ORF">C7I85_11365</name>
</gene>
<organism evidence="3 4">
    <name type="scientific">Pseudaminobacter soli</name>
    <name type="common">ex Li et al. 2025</name>
    <dbReference type="NCBI Taxonomy" id="1295366"/>
    <lineage>
        <taxon>Bacteria</taxon>
        <taxon>Pseudomonadati</taxon>
        <taxon>Pseudomonadota</taxon>
        <taxon>Alphaproteobacteria</taxon>
        <taxon>Hyphomicrobiales</taxon>
        <taxon>Phyllobacteriaceae</taxon>
        <taxon>Pseudaminobacter</taxon>
    </lineage>
</organism>